<comment type="caution">
    <text evidence="2">The sequence shown here is derived from an EMBL/GenBank/DDBJ whole genome shotgun (WGS) entry which is preliminary data.</text>
</comment>
<feature type="compositionally biased region" description="Polar residues" evidence="1">
    <location>
        <begin position="124"/>
        <end position="137"/>
    </location>
</feature>
<dbReference type="EMBL" id="JAHXZJ010001864">
    <property type="protein sequence ID" value="KAH0550580.1"/>
    <property type="molecule type" value="Genomic_DNA"/>
</dbReference>
<dbReference type="AlphaFoldDB" id="A0AAV7ICX4"/>
<proteinExistence type="predicted"/>
<sequence>MLRVKRREQKSREDKNALHTIVEKVLRLLVPSQGLEVYSYKWYYTWYQQLASTCSILLEHYKFCILQSSDMDEDRFTSTEMNRVAEVEHRTSVALAAVAEEEEDRSRARSDVSRKSQCRADLTTARTLSPTDSIKHQ</sequence>
<name>A0AAV7ICX4_COTGL</name>
<feature type="region of interest" description="Disordered" evidence="1">
    <location>
        <begin position="98"/>
        <end position="137"/>
    </location>
</feature>
<dbReference type="Proteomes" id="UP000826195">
    <property type="component" value="Unassembled WGS sequence"/>
</dbReference>
<evidence type="ECO:0000313" key="3">
    <source>
        <dbReference type="Proteomes" id="UP000826195"/>
    </source>
</evidence>
<keyword evidence="3" id="KW-1185">Reference proteome</keyword>
<reference evidence="2 3" key="1">
    <citation type="journal article" date="2021" name="J. Hered.">
        <title>A chromosome-level genome assembly of the parasitoid wasp, Cotesia glomerata (Hymenoptera: Braconidae).</title>
        <authorList>
            <person name="Pinto B.J."/>
            <person name="Weis J.J."/>
            <person name="Gamble T."/>
            <person name="Ode P.J."/>
            <person name="Paul R."/>
            <person name="Zaspel J.M."/>
        </authorList>
    </citation>
    <scope>NUCLEOTIDE SEQUENCE [LARGE SCALE GENOMIC DNA]</scope>
    <source>
        <strain evidence="2">CgM1</strain>
    </source>
</reference>
<evidence type="ECO:0000256" key="1">
    <source>
        <dbReference type="SAM" id="MobiDB-lite"/>
    </source>
</evidence>
<protein>
    <submittedName>
        <fullName evidence="2">Uncharacterized protein</fullName>
    </submittedName>
</protein>
<organism evidence="2 3">
    <name type="scientific">Cotesia glomerata</name>
    <name type="common">Lepidopteran parasitic wasp</name>
    <name type="synonym">Apanteles glomeratus</name>
    <dbReference type="NCBI Taxonomy" id="32391"/>
    <lineage>
        <taxon>Eukaryota</taxon>
        <taxon>Metazoa</taxon>
        <taxon>Ecdysozoa</taxon>
        <taxon>Arthropoda</taxon>
        <taxon>Hexapoda</taxon>
        <taxon>Insecta</taxon>
        <taxon>Pterygota</taxon>
        <taxon>Neoptera</taxon>
        <taxon>Endopterygota</taxon>
        <taxon>Hymenoptera</taxon>
        <taxon>Apocrita</taxon>
        <taxon>Ichneumonoidea</taxon>
        <taxon>Braconidae</taxon>
        <taxon>Microgastrinae</taxon>
        <taxon>Cotesia</taxon>
    </lineage>
</organism>
<evidence type="ECO:0000313" key="2">
    <source>
        <dbReference type="EMBL" id="KAH0550580.1"/>
    </source>
</evidence>
<accession>A0AAV7ICX4</accession>
<feature type="compositionally biased region" description="Basic and acidic residues" evidence="1">
    <location>
        <begin position="104"/>
        <end position="114"/>
    </location>
</feature>
<gene>
    <name evidence="2" type="ORF">KQX54_020220</name>
</gene>